<name>A0A395HVK1_ASPHC</name>
<organism evidence="2 3">
    <name type="scientific">Aspergillus homomorphus (strain CBS 101889)</name>
    <dbReference type="NCBI Taxonomy" id="1450537"/>
    <lineage>
        <taxon>Eukaryota</taxon>
        <taxon>Fungi</taxon>
        <taxon>Dikarya</taxon>
        <taxon>Ascomycota</taxon>
        <taxon>Pezizomycotina</taxon>
        <taxon>Eurotiomycetes</taxon>
        <taxon>Eurotiomycetidae</taxon>
        <taxon>Eurotiales</taxon>
        <taxon>Aspergillaceae</taxon>
        <taxon>Aspergillus</taxon>
        <taxon>Aspergillus subgen. Circumdati</taxon>
    </lineage>
</organism>
<evidence type="ECO:0000313" key="3">
    <source>
        <dbReference type="Proteomes" id="UP000248961"/>
    </source>
</evidence>
<proteinExistence type="predicted"/>
<dbReference type="VEuPathDB" id="FungiDB:BO97DRAFT_407121"/>
<dbReference type="GeneID" id="37199869"/>
<keyword evidence="3" id="KW-1185">Reference proteome</keyword>
<evidence type="ECO:0008006" key="4">
    <source>
        <dbReference type="Google" id="ProtNLM"/>
    </source>
</evidence>
<sequence length="64" mass="7449">MIQLLLMIATAVILWLAWRSWVLYTEPKPFCTTFESRMWVALGFCLFPLVVIIFVGICMMISSF</sequence>
<evidence type="ECO:0000256" key="1">
    <source>
        <dbReference type="SAM" id="Phobius"/>
    </source>
</evidence>
<dbReference type="AlphaFoldDB" id="A0A395HVK1"/>
<reference evidence="2 3" key="1">
    <citation type="submission" date="2018-02" db="EMBL/GenBank/DDBJ databases">
        <title>The genomes of Aspergillus section Nigri reveals drivers in fungal speciation.</title>
        <authorList>
            <consortium name="DOE Joint Genome Institute"/>
            <person name="Vesth T.C."/>
            <person name="Nybo J."/>
            <person name="Theobald S."/>
            <person name="Brandl J."/>
            <person name="Frisvad J.C."/>
            <person name="Nielsen K.F."/>
            <person name="Lyhne E.K."/>
            <person name="Kogle M.E."/>
            <person name="Kuo A."/>
            <person name="Riley R."/>
            <person name="Clum A."/>
            <person name="Nolan M."/>
            <person name="Lipzen A."/>
            <person name="Salamov A."/>
            <person name="Henrissat B."/>
            <person name="Wiebenga A."/>
            <person name="De vries R.P."/>
            <person name="Grigoriev I.V."/>
            <person name="Mortensen U.H."/>
            <person name="Andersen M.R."/>
            <person name="Baker S.E."/>
        </authorList>
    </citation>
    <scope>NUCLEOTIDE SEQUENCE [LARGE SCALE GENOMIC DNA]</scope>
    <source>
        <strain evidence="2 3">CBS 101889</strain>
    </source>
</reference>
<gene>
    <name evidence="2" type="ORF">BO97DRAFT_407121</name>
</gene>
<feature type="transmembrane region" description="Helical" evidence="1">
    <location>
        <begin position="38"/>
        <end position="61"/>
    </location>
</feature>
<dbReference type="EMBL" id="KZ824297">
    <property type="protein sequence ID" value="RAL10244.1"/>
    <property type="molecule type" value="Genomic_DNA"/>
</dbReference>
<keyword evidence="1" id="KW-0472">Membrane</keyword>
<keyword evidence="1" id="KW-0812">Transmembrane</keyword>
<protein>
    <recommendedName>
        <fullName evidence="4">Transmembrane protein</fullName>
    </recommendedName>
</protein>
<dbReference type="Proteomes" id="UP000248961">
    <property type="component" value="Unassembled WGS sequence"/>
</dbReference>
<accession>A0A395HVK1</accession>
<dbReference type="RefSeq" id="XP_025549398.1">
    <property type="nucleotide sequence ID" value="XM_025695580.1"/>
</dbReference>
<evidence type="ECO:0000313" key="2">
    <source>
        <dbReference type="EMBL" id="RAL10244.1"/>
    </source>
</evidence>
<keyword evidence="1" id="KW-1133">Transmembrane helix</keyword>